<dbReference type="Gene3D" id="1.20.1250.20">
    <property type="entry name" value="MFS general substrate transporter like domains"/>
    <property type="match status" value="2"/>
</dbReference>
<feature type="transmembrane region" description="Helical" evidence="6">
    <location>
        <begin position="81"/>
        <end position="105"/>
    </location>
</feature>
<feature type="transmembrane region" description="Helical" evidence="6">
    <location>
        <begin position="224"/>
        <end position="244"/>
    </location>
</feature>
<dbReference type="PROSITE" id="PS50850">
    <property type="entry name" value="MFS"/>
    <property type="match status" value="1"/>
</dbReference>
<dbReference type="PANTHER" id="PTHR43791:SF6">
    <property type="entry name" value="TRANSPORTER, PUTATIVE (AFU_ORTHOLOGUE AFUA_1G16690)-RELATED"/>
    <property type="match status" value="1"/>
</dbReference>
<keyword evidence="5 6" id="KW-0472">Membrane</keyword>
<dbReference type="GO" id="GO:0016020">
    <property type="term" value="C:membrane"/>
    <property type="evidence" value="ECO:0007669"/>
    <property type="project" value="UniProtKB-SubCell"/>
</dbReference>
<dbReference type="GO" id="GO:0022857">
    <property type="term" value="F:transmembrane transporter activity"/>
    <property type="evidence" value="ECO:0007669"/>
    <property type="project" value="InterPro"/>
</dbReference>
<evidence type="ECO:0000256" key="5">
    <source>
        <dbReference type="ARBA" id="ARBA00023136"/>
    </source>
</evidence>
<keyword evidence="4 6" id="KW-1133">Transmembrane helix</keyword>
<evidence type="ECO:0000256" key="4">
    <source>
        <dbReference type="ARBA" id="ARBA00022989"/>
    </source>
</evidence>
<feature type="transmembrane region" description="Helical" evidence="6">
    <location>
        <begin position="57"/>
        <end position="75"/>
    </location>
</feature>
<proteinExistence type="predicted"/>
<dbReference type="FunFam" id="1.20.1250.20:FF:000013">
    <property type="entry name" value="MFS general substrate transporter"/>
    <property type="match status" value="1"/>
</dbReference>
<dbReference type="InterPro" id="IPR020846">
    <property type="entry name" value="MFS_dom"/>
</dbReference>
<evidence type="ECO:0000256" key="3">
    <source>
        <dbReference type="ARBA" id="ARBA00022692"/>
    </source>
</evidence>
<feature type="transmembrane region" description="Helical" evidence="6">
    <location>
        <begin position="346"/>
        <end position="367"/>
    </location>
</feature>
<dbReference type="EMBL" id="KV419396">
    <property type="protein sequence ID" value="KZS97570.1"/>
    <property type="molecule type" value="Genomic_DNA"/>
</dbReference>
<feature type="transmembrane region" description="Helical" evidence="6">
    <location>
        <begin position="379"/>
        <end position="400"/>
    </location>
</feature>
<comment type="subcellular location">
    <subcellularLocation>
        <location evidence="1">Membrane</location>
        <topology evidence="1">Multi-pass membrane protein</topology>
    </subcellularLocation>
</comment>
<dbReference type="PANTHER" id="PTHR43791">
    <property type="entry name" value="PERMEASE-RELATED"/>
    <property type="match status" value="1"/>
</dbReference>
<evidence type="ECO:0000313" key="9">
    <source>
        <dbReference type="Proteomes" id="UP000076722"/>
    </source>
</evidence>
<dbReference type="AlphaFoldDB" id="A0A164Z5I6"/>
<sequence length="448" mass="49643">MNYVGRTNISSARLKGLQKDLHLTDLQFDTVLAVLYASYCSAQIPSNMVLIATRPSVYISICIVLWGIVSASTAAAQNFTGILLCRIFIGLPESAFYPGAIYLLSRWYTRKELALRSAIIYAGLLISNAFGSLMAAGILSDMEGKRGIQGWRWLFIIEGSITCFIGFCALYILPDHPHSTRWISPEERHLAQVRLAEDAAEADKDYAEDSAWSGFKQAISDPKVPIFALMTCSLLLGLSFVNFFPTLTATLGFDTTVSLLLAAPPWIFATVVCVLNAWHCDRSEERFFHIAGPWWAVIIGFIISLATRSTGARYFSMFLMSGGYAGAALVLVWVSNAVPRPPAKRAAAIGIVNGFGNIGTLIGSYAWKAAWSPFYHPSMWISLSAIVFSSFLAFAIRCLLQRENRQLKEDQVKQLSESSRARIEEAAKLEGISFQQALDRKRGFRYLY</sequence>
<evidence type="ECO:0000256" key="2">
    <source>
        <dbReference type="ARBA" id="ARBA00022448"/>
    </source>
</evidence>
<feature type="domain" description="Major facilitator superfamily (MFS) profile" evidence="7">
    <location>
        <begin position="1"/>
        <end position="405"/>
    </location>
</feature>
<evidence type="ECO:0000313" key="8">
    <source>
        <dbReference type="EMBL" id="KZS97570.1"/>
    </source>
</evidence>
<keyword evidence="9" id="KW-1185">Reference proteome</keyword>
<evidence type="ECO:0000256" key="6">
    <source>
        <dbReference type="SAM" id="Phobius"/>
    </source>
</evidence>
<dbReference type="SUPFAM" id="SSF103473">
    <property type="entry name" value="MFS general substrate transporter"/>
    <property type="match status" value="1"/>
</dbReference>
<organism evidence="8 9">
    <name type="scientific">Sistotremastrum niveocremeum HHB9708</name>
    <dbReference type="NCBI Taxonomy" id="1314777"/>
    <lineage>
        <taxon>Eukaryota</taxon>
        <taxon>Fungi</taxon>
        <taxon>Dikarya</taxon>
        <taxon>Basidiomycota</taxon>
        <taxon>Agaricomycotina</taxon>
        <taxon>Agaricomycetes</taxon>
        <taxon>Sistotremastrales</taxon>
        <taxon>Sistotremastraceae</taxon>
        <taxon>Sertulicium</taxon>
        <taxon>Sertulicium niveocremeum</taxon>
    </lineage>
</organism>
<accession>A0A164Z5I6</accession>
<dbReference type="InterPro" id="IPR011701">
    <property type="entry name" value="MFS"/>
</dbReference>
<protein>
    <submittedName>
        <fullName evidence="8">MFS general substrate transporter</fullName>
    </submittedName>
</protein>
<keyword evidence="2" id="KW-0813">Transport</keyword>
<evidence type="ECO:0000256" key="1">
    <source>
        <dbReference type="ARBA" id="ARBA00004141"/>
    </source>
</evidence>
<dbReference type="OrthoDB" id="2985014at2759"/>
<dbReference type="FunFam" id="1.20.1250.20:FF:000057">
    <property type="entry name" value="MFS general substrate transporter"/>
    <property type="match status" value="1"/>
</dbReference>
<feature type="transmembrane region" description="Helical" evidence="6">
    <location>
        <begin position="287"/>
        <end position="306"/>
    </location>
</feature>
<dbReference type="Pfam" id="PF07690">
    <property type="entry name" value="MFS_1"/>
    <property type="match status" value="1"/>
</dbReference>
<feature type="transmembrane region" description="Helical" evidence="6">
    <location>
        <begin position="117"/>
        <end position="139"/>
    </location>
</feature>
<evidence type="ECO:0000259" key="7">
    <source>
        <dbReference type="PROSITE" id="PS50850"/>
    </source>
</evidence>
<gene>
    <name evidence="8" type="ORF">SISNIDRAFT_422842</name>
</gene>
<dbReference type="STRING" id="1314777.A0A164Z5I6"/>
<dbReference type="InterPro" id="IPR036259">
    <property type="entry name" value="MFS_trans_sf"/>
</dbReference>
<dbReference type="Proteomes" id="UP000076722">
    <property type="component" value="Unassembled WGS sequence"/>
</dbReference>
<name>A0A164Z5I6_9AGAM</name>
<keyword evidence="3 6" id="KW-0812">Transmembrane</keyword>
<reference evidence="8 9" key="1">
    <citation type="journal article" date="2016" name="Mol. Biol. Evol.">
        <title>Comparative Genomics of Early-Diverging Mushroom-Forming Fungi Provides Insights into the Origins of Lignocellulose Decay Capabilities.</title>
        <authorList>
            <person name="Nagy L.G."/>
            <person name="Riley R."/>
            <person name="Tritt A."/>
            <person name="Adam C."/>
            <person name="Daum C."/>
            <person name="Floudas D."/>
            <person name="Sun H."/>
            <person name="Yadav J.S."/>
            <person name="Pangilinan J."/>
            <person name="Larsson K.H."/>
            <person name="Matsuura K."/>
            <person name="Barry K."/>
            <person name="Labutti K."/>
            <person name="Kuo R."/>
            <person name="Ohm R.A."/>
            <person name="Bhattacharya S.S."/>
            <person name="Shirouzu T."/>
            <person name="Yoshinaga Y."/>
            <person name="Martin F.M."/>
            <person name="Grigoriev I.V."/>
            <person name="Hibbett D.S."/>
        </authorList>
    </citation>
    <scope>NUCLEOTIDE SEQUENCE [LARGE SCALE GENOMIC DNA]</scope>
    <source>
        <strain evidence="8 9">HHB9708</strain>
    </source>
</reference>
<feature type="transmembrane region" description="Helical" evidence="6">
    <location>
        <begin position="312"/>
        <end position="334"/>
    </location>
</feature>
<feature type="transmembrane region" description="Helical" evidence="6">
    <location>
        <begin position="151"/>
        <end position="173"/>
    </location>
</feature>
<feature type="transmembrane region" description="Helical" evidence="6">
    <location>
        <begin position="256"/>
        <end position="275"/>
    </location>
</feature>